<evidence type="ECO:0000313" key="2">
    <source>
        <dbReference type="EMBL" id="GFZ26319.1"/>
    </source>
</evidence>
<feature type="transmembrane region" description="Helical" evidence="1">
    <location>
        <begin position="406"/>
        <end position="427"/>
    </location>
</feature>
<feature type="transmembrane region" description="Helical" evidence="1">
    <location>
        <begin position="128"/>
        <end position="147"/>
    </location>
</feature>
<dbReference type="AlphaFoldDB" id="A0A916QG07"/>
<name>A0A916QG07_9LACO</name>
<keyword evidence="1" id="KW-0812">Transmembrane</keyword>
<keyword evidence="3" id="KW-1185">Reference proteome</keyword>
<feature type="transmembrane region" description="Helical" evidence="1">
    <location>
        <begin position="184"/>
        <end position="202"/>
    </location>
</feature>
<feature type="transmembrane region" description="Helical" evidence="1">
    <location>
        <begin position="19"/>
        <end position="37"/>
    </location>
</feature>
<keyword evidence="1" id="KW-1133">Transmembrane helix</keyword>
<dbReference type="EMBL" id="BMAY01000001">
    <property type="protein sequence ID" value="GFZ26319.1"/>
    <property type="molecule type" value="Genomic_DNA"/>
</dbReference>
<gene>
    <name evidence="2" type="ORF">LCB40_01990</name>
</gene>
<feature type="transmembrane region" description="Helical" evidence="1">
    <location>
        <begin position="96"/>
        <end position="116"/>
    </location>
</feature>
<proteinExistence type="predicted"/>
<organism evidence="2 3">
    <name type="scientific">Lactobacillus corticis</name>
    <dbReference type="NCBI Taxonomy" id="2201249"/>
    <lineage>
        <taxon>Bacteria</taxon>
        <taxon>Bacillati</taxon>
        <taxon>Bacillota</taxon>
        <taxon>Bacilli</taxon>
        <taxon>Lactobacillales</taxon>
        <taxon>Lactobacillaceae</taxon>
        <taxon>Lactobacillus</taxon>
    </lineage>
</organism>
<feature type="transmembrane region" description="Helical" evidence="1">
    <location>
        <begin position="214"/>
        <end position="232"/>
    </location>
</feature>
<dbReference type="RefSeq" id="WP_212780025.1">
    <property type="nucleotide sequence ID" value="NZ_BMAY01000001.1"/>
</dbReference>
<sequence length="437" mass="48674">MTDTKPEYNAGNWRKFTDFASYAINLMPFIIYLSLIIQQQDLASGILPFALYYAFRRSGLLLLRDFQKNYSLLGWIGLVSALIGYGLGLLGYFGSWYYDLAAVGIGLGSALFPVAVNQNKRLAENKSSIVGQVISLLILLALAAGIYWLKRAWLGYAVMFVIVIVAILGYSPVQTASSKINWHWYNYVLGILLFCSMGLVRWGRSNSLNQPIEWGMLFLGSFFVIMLILLFLDRQRPKTPGLRLAAMVAGAGGQYWTLYSTIYVGANYGLKKYYLVLVAYLLAMLFGGAVLSWLEKVSGFTTVTICMLSMILGLAATFWFPIYVLGIFLLRAGAAKLRQQAVMVYEAGGGDKAISYLVNYNYAAASSLFTQFVFWLSLLVLAKPAGLNLILKSFATNTFYPDMAEFINASHLVLGGYLFVVFLVCWIKLAKENEKNI</sequence>
<feature type="transmembrane region" description="Helical" evidence="1">
    <location>
        <begin position="300"/>
        <end position="330"/>
    </location>
</feature>
<protein>
    <submittedName>
        <fullName evidence="2">Membrane protein</fullName>
    </submittedName>
</protein>
<feature type="transmembrane region" description="Helical" evidence="1">
    <location>
        <begin position="362"/>
        <end position="386"/>
    </location>
</feature>
<accession>A0A916QG07</accession>
<comment type="caution">
    <text evidence="2">The sequence shown here is derived from an EMBL/GenBank/DDBJ whole genome shotgun (WGS) entry which is preliminary data.</text>
</comment>
<keyword evidence="1" id="KW-0472">Membrane</keyword>
<feature type="transmembrane region" description="Helical" evidence="1">
    <location>
        <begin position="70"/>
        <end position="90"/>
    </location>
</feature>
<reference evidence="2" key="1">
    <citation type="submission" date="2020-08" db="EMBL/GenBank/DDBJ databases">
        <title>Taxonomic study for Lactobacillus species isolated from hardwood bark.</title>
        <authorList>
            <person name="Tohno M."/>
            <person name="Tanizawa Y."/>
        </authorList>
    </citation>
    <scope>NUCLEOTIDE SEQUENCE</scope>
    <source>
        <strain evidence="2">B40</strain>
    </source>
</reference>
<feature type="transmembrane region" description="Helical" evidence="1">
    <location>
        <begin position="153"/>
        <end position="172"/>
    </location>
</feature>
<dbReference type="Proteomes" id="UP000677218">
    <property type="component" value="Unassembled WGS sequence"/>
</dbReference>
<evidence type="ECO:0000313" key="3">
    <source>
        <dbReference type="Proteomes" id="UP000677218"/>
    </source>
</evidence>
<feature type="transmembrane region" description="Helical" evidence="1">
    <location>
        <begin position="273"/>
        <end position="294"/>
    </location>
</feature>
<evidence type="ECO:0000256" key="1">
    <source>
        <dbReference type="SAM" id="Phobius"/>
    </source>
</evidence>